<keyword evidence="2" id="KW-1133">Transmembrane helix</keyword>
<gene>
    <name evidence="3" type="ORF">BDW47DRAFT_28250</name>
</gene>
<evidence type="ECO:0000313" key="3">
    <source>
        <dbReference type="EMBL" id="PLB38348.1"/>
    </source>
</evidence>
<sequence length="100" mass="11607">MGSSDPFLFPFSFPFFLSFFLFFLLLGILFLVRFSNQNKRSNTIGTRLLGRLEARASPNPALQKEMAVTRNPRQRFRIEENKENQVPPSIPTRWIEGKEG</sequence>
<dbReference type="GeneID" id="36525815"/>
<feature type="region of interest" description="Disordered" evidence="1">
    <location>
        <begin position="81"/>
        <end position="100"/>
    </location>
</feature>
<dbReference type="Proteomes" id="UP000234585">
    <property type="component" value="Unassembled WGS sequence"/>
</dbReference>
<feature type="transmembrane region" description="Helical" evidence="2">
    <location>
        <begin position="12"/>
        <end position="32"/>
    </location>
</feature>
<evidence type="ECO:0000313" key="4">
    <source>
        <dbReference type="Proteomes" id="UP000234585"/>
    </source>
</evidence>
<protein>
    <submittedName>
        <fullName evidence="3">Uncharacterized protein</fullName>
    </submittedName>
</protein>
<dbReference type="RefSeq" id="XP_024672360.1">
    <property type="nucleotide sequence ID" value="XM_024818655.1"/>
</dbReference>
<dbReference type="AlphaFoldDB" id="A0A2I2FCK0"/>
<name>A0A2I2FCK0_ASPCN</name>
<keyword evidence="4" id="KW-1185">Reference proteome</keyword>
<proteinExistence type="predicted"/>
<keyword evidence="2" id="KW-0472">Membrane</keyword>
<organism evidence="3 4">
    <name type="scientific">Aspergillus candidus</name>
    <dbReference type="NCBI Taxonomy" id="41067"/>
    <lineage>
        <taxon>Eukaryota</taxon>
        <taxon>Fungi</taxon>
        <taxon>Dikarya</taxon>
        <taxon>Ascomycota</taxon>
        <taxon>Pezizomycotina</taxon>
        <taxon>Eurotiomycetes</taxon>
        <taxon>Eurotiomycetidae</taxon>
        <taxon>Eurotiales</taxon>
        <taxon>Aspergillaceae</taxon>
        <taxon>Aspergillus</taxon>
        <taxon>Aspergillus subgen. Circumdati</taxon>
    </lineage>
</organism>
<evidence type="ECO:0000256" key="2">
    <source>
        <dbReference type="SAM" id="Phobius"/>
    </source>
</evidence>
<dbReference type="EMBL" id="KZ559136">
    <property type="protein sequence ID" value="PLB38348.1"/>
    <property type="molecule type" value="Genomic_DNA"/>
</dbReference>
<keyword evidence="2" id="KW-0812">Transmembrane</keyword>
<accession>A0A2I2FCK0</accession>
<evidence type="ECO:0000256" key="1">
    <source>
        <dbReference type="SAM" id="MobiDB-lite"/>
    </source>
</evidence>
<reference evidence="3 4" key="1">
    <citation type="submission" date="2017-12" db="EMBL/GenBank/DDBJ databases">
        <authorList>
            <consortium name="DOE Joint Genome Institute"/>
            <person name="Haridas S."/>
            <person name="Kjaerbolling I."/>
            <person name="Vesth T.C."/>
            <person name="Frisvad J.C."/>
            <person name="Nybo J.L."/>
            <person name="Theobald S."/>
            <person name="Kuo A."/>
            <person name="Bowyer P."/>
            <person name="Matsuda Y."/>
            <person name="Mondo S."/>
            <person name="Lyhne E.K."/>
            <person name="Kogle M.E."/>
            <person name="Clum A."/>
            <person name="Lipzen A."/>
            <person name="Salamov A."/>
            <person name="Ngan C.Y."/>
            <person name="Daum C."/>
            <person name="Chiniquy J."/>
            <person name="Barry K."/>
            <person name="LaButti K."/>
            <person name="Simmons B.A."/>
            <person name="Magnuson J.K."/>
            <person name="Mortensen U.H."/>
            <person name="Larsen T.O."/>
            <person name="Grigoriev I.V."/>
            <person name="Baker S.E."/>
            <person name="Andersen M.R."/>
            <person name="Nordberg H.P."/>
            <person name="Cantor M.N."/>
            <person name="Hua S.X."/>
        </authorList>
    </citation>
    <scope>NUCLEOTIDE SEQUENCE [LARGE SCALE GENOMIC DNA]</scope>
    <source>
        <strain evidence="3 4">CBS 102.13</strain>
    </source>
</reference>